<dbReference type="Gene3D" id="2.30.30.180">
    <property type="entry name" value="Ribosome maturation factor RimP, C-terminal domain"/>
    <property type="match status" value="1"/>
</dbReference>
<keyword evidence="2" id="KW-0690">Ribosome biogenesis</keyword>
<evidence type="ECO:0000256" key="2">
    <source>
        <dbReference type="ARBA" id="ARBA00022517"/>
    </source>
</evidence>
<feature type="domain" description="Ribosome maturation factor RimP C-terminal" evidence="5">
    <location>
        <begin position="84"/>
        <end position="152"/>
    </location>
</feature>
<dbReference type="PANTHER" id="PTHR33867">
    <property type="entry name" value="RIBOSOME MATURATION FACTOR RIMP"/>
    <property type="match status" value="1"/>
</dbReference>
<evidence type="ECO:0000259" key="4">
    <source>
        <dbReference type="Pfam" id="PF02576"/>
    </source>
</evidence>
<dbReference type="SUPFAM" id="SSF75420">
    <property type="entry name" value="YhbC-like, N-terminal domain"/>
    <property type="match status" value="1"/>
</dbReference>
<feature type="compositionally biased region" description="Polar residues" evidence="3">
    <location>
        <begin position="167"/>
        <end position="179"/>
    </location>
</feature>
<dbReference type="EMBL" id="CAFBQP010000070">
    <property type="protein sequence ID" value="CAB5066083.1"/>
    <property type="molecule type" value="Genomic_DNA"/>
</dbReference>
<evidence type="ECO:0000256" key="3">
    <source>
        <dbReference type="SAM" id="MobiDB-lite"/>
    </source>
</evidence>
<organism evidence="8">
    <name type="scientific">freshwater metagenome</name>
    <dbReference type="NCBI Taxonomy" id="449393"/>
    <lineage>
        <taxon>unclassified sequences</taxon>
        <taxon>metagenomes</taxon>
        <taxon>ecological metagenomes</taxon>
    </lineage>
</organism>
<dbReference type="HAMAP" id="MF_01077">
    <property type="entry name" value="RimP"/>
    <property type="match status" value="1"/>
</dbReference>
<evidence type="ECO:0000256" key="1">
    <source>
        <dbReference type="ARBA" id="ARBA00022490"/>
    </source>
</evidence>
<evidence type="ECO:0000313" key="9">
    <source>
        <dbReference type="EMBL" id="CAB5066083.1"/>
    </source>
</evidence>
<evidence type="ECO:0000313" key="6">
    <source>
        <dbReference type="EMBL" id="CAB4693933.1"/>
    </source>
</evidence>
<evidence type="ECO:0000313" key="7">
    <source>
        <dbReference type="EMBL" id="CAB4762967.1"/>
    </source>
</evidence>
<protein>
    <submittedName>
        <fullName evidence="8">Unannotated protein</fullName>
    </submittedName>
</protein>
<dbReference type="InterPro" id="IPR003728">
    <property type="entry name" value="Ribosome_maturation_RimP"/>
</dbReference>
<dbReference type="InterPro" id="IPR035956">
    <property type="entry name" value="RimP_N_sf"/>
</dbReference>
<dbReference type="Pfam" id="PF17384">
    <property type="entry name" value="DUF150_C"/>
    <property type="match status" value="1"/>
</dbReference>
<keyword evidence="1" id="KW-0963">Cytoplasm</keyword>
<feature type="region of interest" description="Disordered" evidence="3">
    <location>
        <begin position="155"/>
        <end position="204"/>
    </location>
</feature>
<dbReference type="GO" id="GO:0000028">
    <property type="term" value="P:ribosomal small subunit assembly"/>
    <property type="evidence" value="ECO:0007669"/>
    <property type="project" value="TreeGrafter"/>
</dbReference>
<dbReference type="InterPro" id="IPR036847">
    <property type="entry name" value="RimP_C_sf"/>
</dbReference>
<gene>
    <name evidence="6" type="ORF">UFOPK2602_00180</name>
    <name evidence="7" type="ORF">UFOPK2806_01814</name>
    <name evidence="8" type="ORF">UFOPK3417_00954</name>
    <name evidence="9" type="ORF">UFOPK4306_01728</name>
</gene>
<dbReference type="InterPro" id="IPR028998">
    <property type="entry name" value="RimP_C"/>
</dbReference>
<evidence type="ECO:0000313" key="8">
    <source>
        <dbReference type="EMBL" id="CAB4875064.1"/>
    </source>
</evidence>
<dbReference type="SUPFAM" id="SSF74942">
    <property type="entry name" value="YhbC-like, C-terminal domain"/>
    <property type="match status" value="1"/>
</dbReference>
<sequence length="204" mass="21850">MADSPAIARVAALVAPILADLDLDLYDLDYGAGLLKITIDKPGGADLEVIALATRLIRREFEHSDPVAGDYTLEVSSPGIERSLRRPDHFTRVIGATVSVRLRDVTNEARRIQGILVAADDNGITVRSDEAPHDERTVPYDQIDRARTVFVWGAADKAKRGPAVPKQASTKPPTKNASPKNAGPKKAASQPNGPSDTPNQEVSA</sequence>
<dbReference type="Pfam" id="PF02576">
    <property type="entry name" value="RimP_N"/>
    <property type="match status" value="1"/>
</dbReference>
<dbReference type="EMBL" id="CAEZYY010000028">
    <property type="protein sequence ID" value="CAB4762967.1"/>
    <property type="molecule type" value="Genomic_DNA"/>
</dbReference>
<proteinExistence type="inferred from homology"/>
<dbReference type="PANTHER" id="PTHR33867:SF1">
    <property type="entry name" value="RIBOSOME MATURATION FACTOR RIMP"/>
    <property type="match status" value="1"/>
</dbReference>
<feature type="domain" description="Ribosome maturation factor RimP N-terminal" evidence="4">
    <location>
        <begin position="13"/>
        <end position="81"/>
    </location>
</feature>
<name>A0A6J7E2K7_9ZZZZ</name>
<feature type="compositionally biased region" description="Polar residues" evidence="3">
    <location>
        <begin position="189"/>
        <end position="204"/>
    </location>
</feature>
<dbReference type="CDD" id="cd01734">
    <property type="entry name" value="YlxS_C"/>
    <property type="match status" value="1"/>
</dbReference>
<dbReference type="GO" id="GO:0006412">
    <property type="term" value="P:translation"/>
    <property type="evidence" value="ECO:0007669"/>
    <property type="project" value="TreeGrafter"/>
</dbReference>
<dbReference type="EMBL" id="CAEZXX010000005">
    <property type="protein sequence ID" value="CAB4693933.1"/>
    <property type="molecule type" value="Genomic_DNA"/>
</dbReference>
<evidence type="ECO:0000259" key="5">
    <source>
        <dbReference type="Pfam" id="PF17384"/>
    </source>
</evidence>
<accession>A0A6J7E2K7</accession>
<dbReference type="Gene3D" id="3.30.300.70">
    <property type="entry name" value="RimP-like superfamily, N-terminal"/>
    <property type="match status" value="1"/>
</dbReference>
<dbReference type="InterPro" id="IPR028989">
    <property type="entry name" value="RimP_N"/>
</dbReference>
<dbReference type="EMBL" id="CAFBLR010000081">
    <property type="protein sequence ID" value="CAB4875064.1"/>
    <property type="molecule type" value="Genomic_DNA"/>
</dbReference>
<dbReference type="AlphaFoldDB" id="A0A6J7E2K7"/>
<reference evidence="8" key="1">
    <citation type="submission" date="2020-05" db="EMBL/GenBank/DDBJ databases">
        <authorList>
            <person name="Chiriac C."/>
            <person name="Salcher M."/>
            <person name="Ghai R."/>
            <person name="Kavagutti S V."/>
        </authorList>
    </citation>
    <scope>NUCLEOTIDE SEQUENCE</scope>
</reference>
<dbReference type="GO" id="GO:0005829">
    <property type="term" value="C:cytosol"/>
    <property type="evidence" value="ECO:0007669"/>
    <property type="project" value="TreeGrafter"/>
</dbReference>